<name>A0ACA9P6I4_9GLOM</name>
<organism evidence="1 2">
    <name type="scientific">Racocetra persica</name>
    <dbReference type="NCBI Taxonomy" id="160502"/>
    <lineage>
        <taxon>Eukaryota</taxon>
        <taxon>Fungi</taxon>
        <taxon>Fungi incertae sedis</taxon>
        <taxon>Mucoromycota</taxon>
        <taxon>Glomeromycotina</taxon>
        <taxon>Glomeromycetes</taxon>
        <taxon>Diversisporales</taxon>
        <taxon>Gigasporaceae</taxon>
        <taxon>Racocetra</taxon>
    </lineage>
</organism>
<evidence type="ECO:0000313" key="1">
    <source>
        <dbReference type="EMBL" id="CAG8692024.1"/>
    </source>
</evidence>
<keyword evidence="2" id="KW-1185">Reference proteome</keyword>
<accession>A0ACA9P6I4</accession>
<gene>
    <name evidence="1" type="ORF">RPERSI_LOCUS9599</name>
</gene>
<proteinExistence type="predicted"/>
<protein>
    <submittedName>
        <fullName evidence="1">11452_t:CDS:1</fullName>
    </submittedName>
</protein>
<dbReference type="EMBL" id="CAJVQC010018259">
    <property type="protein sequence ID" value="CAG8692024.1"/>
    <property type="molecule type" value="Genomic_DNA"/>
</dbReference>
<comment type="caution">
    <text evidence="1">The sequence shown here is derived from an EMBL/GenBank/DDBJ whole genome shotgun (WGS) entry which is preliminary data.</text>
</comment>
<sequence>MFQINIKYSLDDERCNTPSKSGKNKENEVVERTEIDFVEGLCLKKGGMFAHWWRIGCGKYFM</sequence>
<evidence type="ECO:0000313" key="2">
    <source>
        <dbReference type="Proteomes" id="UP000789920"/>
    </source>
</evidence>
<reference evidence="1" key="1">
    <citation type="submission" date="2021-06" db="EMBL/GenBank/DDBJ databases">
        <authorList>
            <person name="Kallberg Y."/>
            <person name="Tangrot J."/>
            <person name="Rosling A."/>
        </authorList>
    </citation>
    <scope>NUCLEOTIDE SEQUENCE</scope>
    <source>
        <strain evidence="1">MA461A</strain>
    </source>
</reference>
<feature type="non-terminal residue" evidence="1">
    <location>
        <position position="62"/>
    </location>
</feature>
<dbReference type="Proteomes" id="UP000789920">
    <property type="component" value="Unassembled WGS sequence"/>
</dbReference>